<keyword evidence="1" id="KW-0805">Transcription regulation</keyword>
<dbReference type="RefSeq" id="YP_002518448.1">
    <property type="nucleotide sequence ID" value="NC_011916.1"/>
</dbReference>
<dbReference type="EMBL" id="CP001340">
    <property type="protein sequence ID" value="ACL96540.1"/>
    <property type="molecule type" value="Genomic_DNA"/>
</dbReference>
<evidence type="ECO:0000259" key="3">
    <source>
        <dbReference type="Pfam" id="PF08220"/>
    </source>
</evidence>
<name>A0A0H3CC73_CAUVN</name>
<dbReference type="InterPro" id="IPR036390">
    <property type="entry name" value="WH_DNA-bd_sf"/>
</dbReference>
<reference evidence="4 5" key="1">
    <citation type="journal article" date="2010" name="J. Bacteriol.">
        <title>The genetic basis of laboratory adaptation in Caulobacter crescentus.</title>
        <authorList>
            <person name="Marks M.E."/>
            <person name="Castro-Rojas C.M."/>
            <person name="Teiling C."/>
            <person name="Du L."/>
            <person name="Kapatral V."/>
            <person name="Walunas T.L."/>
            <person name="Crosson S."/>
        </authorList>
    </citation>
    <scope>NUCLEOTIDE SEQUENCE [LARGE SCALE GENOMIC DNA]</scope>
    <source>
        <strain evidence="5">NA1000 / CB15N</strain>
    </source>
</reference>
<keyword evidence="5" id="KW-1185">Reference proteome</keyword>
<dbReference type="GO" id="GO:0003700">
    <property type="term" value="F:DNA-binding transcription factor activity"/>
    <property type="evidence" value="ECO:0007669"/>
    <property type="project" value="InterPro"/>
</dbReference>
<dbReference type="PATRIC" id="fig|565050.3.peg.3003"/>
<dbReference type="SUPFAM" id="SSF46785">
    <property type="entry name" value="Winged helix' DNA-binding domain"/>
    <property type="match status" value="1"/>
</dbReference>
<gene>
    <name evidence="4" type="ordered locus">CCNA_03075</name>
</gene>
<dbReference type="Gene3D" id="1.10.10.10">
    <property type="entry name" value="Winged helix-like DNA-binding domain superfamily/Winged helix DNA-binding domain"/>
    <property type="match status" value="1"/>
</dbReference>
<dbReference type="Proteomes" id="UP000001364">
    <property type="component" value="Chromosome"/>
</dbReference>
<evidence type="ECO:0000256" key="2">
    <source>
        <dbReference type="ARBA" id="ARBA00023163"/>
    </source>
</evidence>
<dbReference type="HOGENOM" id="CLU_1472676_0_0_5"/>
<dbReference type="SMR" id="A0A0H3CC73"/>
<dbReference type="RefSeq" id="WP_010920817.1">
    <property type="nucleotide sequence ID" value="NC_011916.1"/>
</dbReference>
<evidence type="ECO:0000256" key="1">
    <source>
        <dbReference type="ARBA" id="ARBA00023015"/>
    </source>
</evidence>
<sequence>MRRSPPSQPFSETPRMLIPSDVARAVRRTTTTFVLNWIDARQRTLDLDPLEFLIVHTIAAANLQHLPASRRADLNDPEAGDERHPVSIEGVAAALNVSSETVRRRLKALVARGIVERMGPVEDDDGERSGLSAGLAIDLKALESPAMRRSLGLELSQLWRLLLSLEQLGVIRINRQHIANMAA</sequence>
<dbReference type="GeneID" id="7333529"/>
<evidence type="ECO:0000313" key="5">
    <source>
        <dbReference type="Proteomes" id="UP000001364"/>
    </source>
</evidence>
<dbReference type="AlphaFoldDB" id="A0A0H3CC73"/>
<proteinExistence type="predicted"/>
<feature type="domain" description="HTH deoR-type" evidence="3">
    <location>
        <begin position="85"/>
        <end position="117"/>
    </location>
</feature>
<dbReference type="OrthoDB" id="5600162at2"/>
<protein>
    <submittedName>
        <fullName evidence="4">DeoR-like HTH transcriptional regulator</fullName>
    </submittedName>
</protein>
<keyword evidence="2" id="KW-0804">Transcription</keyword>
<dbReference type="KEGG" id="ccs:CCNA_03075"/>
<evidence type="ECO:0000313" key="4">
    <source>
        <dbReference type="EMBL" id="ACL96540.1"/>
    </source>
</evidence>
<accession>A0A0H3CC73</accession>
<dbReference type="InterPro" id="IPR001034">
    <property type="entry name" value="DeoR_HTH"/>
</dbReference>
<dbReference type="InterPro" id="IPR036388">
    <property type="entry name" value="WH-like_DNA-bd_sf"/>
</dbReference>
<organism evidence="4 5">
    <name type="scientific">Caulobacter vibrioides (strain NA1000 / CB15N)</name>
    <name type="common">Caulobacter crescentus</name>
    <dbReference type="NCBI Taxonomy" id="565050"/>
    <lineage>
        <taxon>Bacteria</taxon>
        <taxon>Pseudomonadati</taxon>
        <taxon>Pseudomonadota</taxon>
        <taxon>Alphaproteobacteria</taxon>
        <taxon>Caulobacterales</taxon>
        <taxon>Caulobacteraceae</taxon>
        <taxon>Caulobacter</taxon>
    </lineage>
</organism>
<dbReference type="Pfam" id="PF08220">
    <property type="entry name" value="HTH_DeoR"/>
    <property type="match status" value="1"/>
</dbReference>